<keyword evidence="9" id="KW-1185">Reference proteome</keyword>
<evidence type="ECO:0000256" key="1">
    <source>
        <dbReference type="ARBA" id="ARBA00005820"/>
    </source>
</evidence>
<keyword evidence="6" id="KW-0175">Coiled coil</keyword>
<gene>
    <name evidence="8" type="ORF">FCN18_37620</name>
</gene>
<evidence type="ECO:0000256" key="4">
    <source>
        <dbReference type="ARBA" id="ARBA00023163"/>
    </source>
</evidence>
<dbReference type="InterPro" id="IPR016032">
    <property type="entry name" value="Sig_transdc_resp-reg_C-effctor"/>
</dbReference>
<dbReference type="PANTHER" id="PTHR35807">
    <property type="entry name" value="TRANSCRIPTIONAL REGULATOR REDD-RELATED"/>
    <property type="match status" value="1"/>
</dbReference>
<dbReference type="InterPro" id="IPR027417">
    <property type="entry name" value="P-loop_NTPase"/>
</dbReference>
<feature type="domain" description="OmpR/PhoB-type" evidence="7">
    <location>
        <begin position="1"/>
        <end position="113"/>
    </location>
</feature>
<keyword evidence="2" id="KW-0805">Transcription regulation</keyword>
<dbReference type="PROSITE" id="PS51755">
    <property type="entry name" value="OMPR_PHOB"/>
    <property type="match status" value="1"/>
</dbReference>
<dbReference type="Gene3D" id="1.25.40.10">
    <property type="entry name" value="Tetratricopeptide repeat domain"/>
    <property type="match status" value="3"/>
</dbReference>
<dbReference type="EMBL" id="SWMS01000051">
    <property type="protein sequence ID" value="TKG58712.1"/>
    <property type="molecule type" value="Genomic_DNA"/>
</dbReference>
<evidence type="ECO:0000259" key="7">
    <source>
        <dbReference type="PROSITE" id="PS51755"/>
    </source>
</evidence>
<dbReference type="Gene3D" id="3.40.50.300">
    <property type="entry name" value="P-loop containing nucleotide triphosphate hydrolases"/>
    <property type="match status" value="1"/>
</dbReference>
<dbReference type="SMART" id="SM00028">
    <property type="entry name" value="TPR"/>
    <property type="match status" value="4"/>
</dbReference>
<dbReference type="InterPro" id="IPR049945">
    <property type="entry name" value="AAA_22"/>
</dbReference>
<dbReference type="SMART" id="SM00862">
    <property type="entry name" value="Trans_reg_C"/>
    <property type="match status" value="1"/>
</dbReference>
<comment type="caution">
    <text evidence="8">The sequence shown here is derived from an EMBL/GenBank/DDBJ whole genome shotgun (WGS) entry which is preliminary data.</text>
</comment>
<dbReference type="InterPro" id="IPR036388">
    <property type="entry name" value="WH-like_DNA-bd_sf"/>
</dbReference>
<organism evidence="8 9">
    <name type="scientific">Prauserella endophytica</name>
    <dbReference type="NCBI Taxonomy" id="1592324"/>
    <lineage>
        <taxon>Bacteria</taxon>
        <taxon>Bacillati</taxon>
        <taxon>Actinomycetota</taxon>
        <taxon>Actinomycetes</taxon>
        <taxon>Pseudonocardiales</taxon>
        <taxon>Pseudonocardiaceae</taxon>
        <taxon>Prauserella</taxon>
        <taxon>Prauserella coralliicola group</taxon>
    </lineage>
</organism>
<accession>A0ABY2RTC6</accession>
<dbReference type="PRINTS" id="PR00364">
    <property type="entry name" value="DISEASERSIST"/>
</dbReference>
<dbReference type="SUPFAM" id="SSF52540">
    <property type="entry name" value="P-loop containing nucleoside triphosphate hydrolases"/>
    <property type="match status" value="1"/>
</dbReference>
<dbReference type="SUPFAM" id="SSF48452">
    <property type="entry name" value="TPR-like"/>
    <property type="match status" value="3"/>
</dbReference>
<dbReference type="InterPro" id="IPR005158">
    <property type="entry name" value="BTAD"/>
</dbReference>
<dbReference type="InterPro" id="IPR051677">
    <property type="entry name" value="AfsR-DnrI-RedD_regulator"/>
</dbReference>
<dbReference type="Pfam" id="PF03704">
    <property type="entry name" value="BTAD"/>
    <property type="match status" value="1"/>
</dbReference>
<feature type="coiled-coil region" evidence="6">
    <location>
        <begin position="711"/>
        <end position="738"/>
    </location>
</feature>
<evidence type="ECO:0000313" key="8">
    <source>
        <dbReference type="EMBL" id="TKG58712.1"/>
    </source>
</evidence>
<name>A0ABY2RTC6_9PSEU</name>
<keyword evidence="4" id="KW-0804">Transcription</keyword>
<feature type="DNA-binding region" description="OmpR/PhoB-type" evidence="5">
    <location>
        <begin position="1"/>
        <end position="113"/>
    </location>
</feature>
<dbReference type="InterPro" id="IPR011990">
    <property type="entry name" value="TPR-like_helical_dom_sf"/>
</dbReference>
<dbReference type="Pfam" id="PF13401">
    <property type="entry name" value="AAA_22"/>
    <property type="match status" value="1"/>
</dbReference>
<dbReference type="CDD" id="cd15831">
    <property type="entry name" value="BTAD"/>
    <property type="match status" value="1"/>
</dbReference>
<dbReference type="PANTHER" id="PTHR35807:SF1">
    <property type="entry name" value="TRANSCRIPTIONAL REGULATOR REDD"/>
    <property type="match status" value="1"/>
</dbReference>
<evidence type="ECO:0000313" key="9">
    <source>
        <dbReference type="Proteomes" id="UP000309992"/>
    </source>
</evidence>
<evidence type="ECO:0000256" key="2">
    <source>
        <dbReference type="ARBA" id="ARBA00023015"/>
    </source>
</evidence>
<keyword evidence="3 5" id="KW-0238">DNA-binding</keyword>
<dbReference type="InterPro" id="IPR019734">
    <property type="entry name" value="TPR_rpt"/>
</dbReference>
<proteinExistence type="inferred from homology"/>
<protein>
    <submittedName>
        <fullName evidence="8">Tetratricopeptide repeat protein</fullName>
    </submittedName>
</protein>
<reference evidence="8 9" key="1">
    <citation type="journal article" date="2015" name="Antonie Van Leeuwenhoek">
        <title>Prauserella endophytica sp. nov., an endophytic actinobacterium isolated from Tamarix taklamakanensis.</title>
        <authorList>
            <person name="Liu J.M."/>
            <person name="Habden X."/>
            <person name="Guo L."/>
            <person name="Tuo L."/>
            <person name="Jiang Z.K."/>
            <person name="Liu S.W."/>
            <person name="Liu X.F."/>
            <person name="Chen L."/>
            <person name="Li R.F."/>
            <person name="Zhang Y.Q."/>
            <person name="Sun C.H."/>
        </authorList>
    </citation>
    <scope>NUCLEOTIDE SEQUENCE [LARGE SCALE GENOMIC DNA]</scope>
    <source>
        <strain evidence="8 9">CGMCC 4.7182</strain>
    </source>
</reference>
<evidence type="ECO:0000256" key="3">
    <source>
        <dbReference type="ARBA" id="ARBA00023125"/>
    </source>
</evidence>
<comment type="similarity">
    <text evidence="1">Belongs to the AfsR/DnrI/RedD regulatory family.</text>
</comment>
<dbReference type="SMART" id="SM01043">
    <property type="entry name" value="BTAD"/>
    <property type="match status" value="1"/>
</dbReference>
<dbReference type="Pfam" id="PF00486">
    <property type="entry name" value="Trans_reg_C"/>
    <property type="match status" value="1"/>
</dbReference>
<evidence type="ECO:0000256" key="5">
    <source>
        <dbReference type="PROSITE-ProRule" id="PRU01091"/>
    </source>
</evidence>
<dbReference type="Gene3D" id="1.10.10.10">
    <property type="entry name" value="Winged helix-like DNA-binding domain superfamily/Winged helix DNA-binding domain"/>
    <property type="match status" value="1"/>
</dbReference>
<dbReference type="RefSeq" id="WP_137097459.1">
    <property type="nucleotide sequence ID" value="NZ_SWMS01000051.1"/>
</dbReference>
<dbReference type="SUPFAM" id="SSF46894">
    <property type="entry name" value="C-terminal effector domain of the bipartite response regulators"/>
    <property type="match status" value="1"/>
</dbReference>
<sequence length="1012" mass="107410">MTSFGVLGPLLVTDPEGRPVRLRGERQRSLLAMLLTHPGSAVPVDQLVEALWPDVPPPKSYASNLHTYVSRLRERLAVPIEHGAGGYRLAAGPAESDLVRFETEVAEGRRATRAGDPVAAAAHLRTALAQWRGPALADVHVPLLAPIAARLDAERLTVFEDRAEAELAADVPGELVAELESFLLANPLRERAAALLMRALQRAGRQADALALYGRTRAALRDELGVDPGAELRRAHAAVLRGEETHPAQATAVWPICQLPPDLADFAGREDEGNVVAASIIGASGAVPVTVLSGEPGAGKSTLAVRVAHRVRSEFPDGQLFVQLSGSSKPRDPADVLADLLRALGVTGPAIPDDPHARTAAYRGRLTDRRVLVVLDDAASVEQVLPLLPGTPGCAVLVTGRRRLSALDGAHRVPLGPLSDADAVALLARIVGTARVDGERGAAARISAACGNLPLALRIAGTRLAIRPDLRLATLADRLDDERNRLDELAVSDRQVRTSIALSFHALSPLARAGVRALALCGDISAPAWAIAVLIDDPGADGAVEELIEASLLAPIGTDPTGEPRYRLHDLVRVFAREQEGPSPGIRTLVHAAVGLAEAAGQQLPWTVPLPRWPADLPDQSLARDTVARLVDDPHAWFATEQANLVTVVGSIFRIGWHREAVLLLERLTGYLWLHGQYADLRACHESLRQLAQRAGLSRVAAWAEANLAVIVHARGEHEEAERRYRACTRELTELGERRSAAWVTANLARCLIGLGRPGESLEVADEALALLDGEPDQAALQHVERIRTEAFNRLGRLGDSVRVTRRTLAAARLSGDPAAIALALSDLAWSLTLAGELEAAREPAEESVALLRQLPTRSALARCLRTLGAINAGLGRREAAVAAYSEAHDLARSLNERPRELSCARAIAASLVGEGKAHQAIPLLRSGLAEFRSMGSVASTVISLRVLAAAYEAVGEGARADEALAEADRLGDPRDASAATLAGLLLELARDAGRALTGSPHAPGITPGQRP</sequence>
<dbReference type="Proteomes" id="UP000309992">
    <property type="component" value="Unassembled WGS sequence"/>
</dbReference>
<dbReference type="InterPro" id="IPR001867">
    <property type="entry name" value="OmpR/PhoB-type_DNA-bd"/>
</dbReference>
<evidence type="ECO:0000256" key="6">
    <source>
        <dbReference type="SAM" id="Coils"/>
    </source>
</evidence>